<protein>
    <recommendedName>
        <fullName evidence="5">RETREG1-3/ARL6IP-like N-terminal reticulon-homology domain-containing protein</fullName>
    </recommendedName>
</protein>
<dbReference type="Proteomes" id="UP001168990">
    <property type="component" value="Unassembled WGS sequence"/>
</dbReference>
<dbReference type="AlphaFoldDB" id="A0AA39C9X1"/>
<organism evidence="6 7">
    <name type="scientific">Microctonus aethiopoides</name>
    <dbReference type="NCBI Taxonomy" id="144406"/>
    <lineage>
        <taxon>Eukaryota</taxon>
        <taxon>Metazoa</taxon>
        <taxon>Ecdysozoa</taxon>
        <taxon>Arthropoda</taxon>
        <taxon>Hexapoda</taxon>
        <taxon>Insecta</taxon>
        <taxon>Pterygota</taxon>
        <taxon>Neoptera</taxon>
        <taxon>Endopterygota</taxon>
        <taxon>Hymenoptera</taxon>
        <taxon>Apocrita</taxon>
        <taxon>Ichneumonoidea</taxon>
        <taxon>Braconidae</taxon>
        <taxon>Euphorinae</taxon>
        <taxon>Microctonus</taxon>
    </lineage>
</organism>
<accession>A0AA39C9X1</accession>
<proteinExistence type="predicted"/>
<evidence type="ECO:0000256" key="3">
    <source>
        <dbReference type="ARBA" id="ARBA00022989"/>
    </source>
</evidence>
<reference evidence="6" key="2">
    <citation type="submission" date="2023-03" db="EMBL/GenBank/DDBJ databases">
        <authorList>
            <person name="Inwood S.N."/>
            <person name="Skelly J.G."/>
            <person name="Guhlin J."/>
            <person name="Harrop T.W.R."/>
            <person name="Goldson S.G."/>
            <person name="Dearden P.K."/>
        </authorList>
    </citation>
    <scope>NUCLEOTIDE SEQUENCE</scope>
    <source>
        <strain evidence="6">Irish</strain>
        <tissue evidence="6">Whole body</tissue>
    </source>
</reference>
<sequence>MENLPKIANFFRWLRQNGRLNDDNFRYFTVENYNKSRNLKTSKRLCTVIESILSWDNSVNSVTVMVVFNMLFWSIVVLEVRGFAAASSAALVVVLGRSTLEARIKNEYPSNSTPLQTKTLQICYILHKVKNSFEGVKSLRRDRPGTVT</sequence>
<evidence type="ECO:0000313" key="7">
    <source>
        <dbReference type="Proteomes" id="UP001168990"/>
    </source>
</evidence>
<keyword evidence="7" id="KW-1185">Reference proteome</keyword>
<dbReference type="InterPro" id="IPR057282">
    <property type="entry name" value="RETREG1-3-like_RHD"/>
</dbReference>
<comment type="subcellular location">
    <subcellularLocation>
        <location evidence="1">Membrane</location>
        <topology evidence="1">Multi-pass membrane protein</topology>
    </subcellularLocation>
</comment>
<keyword evidence="4" id="KW-0472">Membrane</keyword>
<dbReference type="EMBL" id="JAQQBS010001423">
    <property type="protein sequence ID" value="KAK0160332.1"/>
    <property type="molecule type" value="Genomic_DNA"/>
</dbReference>
<evidence type="ECO:0000259" key="5">
    <source>
        <dbReference type="Pfam" id="PF24456"/>
    </source>
</evidence>
<evidence type="ECO:0000313" key="6">
    <source>
        <dbReference type="EMBL" id="KAK0160332.1"/>
    </source>
</evidence>
<keyword evidence="2" id="KW-0812">Transmembrane</keyword>
<name>A0AA39C9X1_9HYME</name>
<gene>
    <name evidence="6" type="ORF">PV328_007756</name>
</gene>
<dbReference type="GO" id="GO:0016020">
    <property type="term" value="C:membrane"/>
    <property type="evidence" value="ECO:0007669"/>
    <property type="project" value="UniProtKB-SubCell"/>
</dbReference>
<reference evidence="6" key="1">
    <citation type="journal article" date="2023" name="bioRxiv">
        <title>Scaffold-level genome assemblies of two parasitoid biocontrol wasps reveal the parthenogenesis mechanism and an associated novel virus.</title>
        <authorList>
            <person name="Inwood S."/>
            <person name="Skelly J."/>
            <person name="Guhlin J."/>
            <person name="Harrop T."/>
            <person name="Goldson S."/>
            <person name="Dearden P."/>
        </authorList>
    </citation>
    <scope>NUCLEOTIDE SEQUENCE</scope>
    <source>
        <strain evidence="6">Irish</strain>
        <tissue evidence="6">Whole body</tissue>
    </source>
</reference>
<dbReference type="GO" id="GO:0005783">
    <property type="term" value="C:endoplasmic reticulum"/>
    <property type="evidence" value="ECO:0007669"/>
    <property type="project" value="UniProtKB-ARBA"/>
</dbReference>
<evidence type="ECO:0000256" key="4">
    <source>
        <dbReference type="ARBA" id="ARBA00023136"/>
    </source>
</evidence>
<feature type="domain" description="RETREG1-3/ARL6IP-like N-terminal reticulon-homology" evidence="5">
    <location>
        <begin position="44"/>
        <end position="95"/>
    </location>
</feature>
<comment type="caution">
    <text evidence="6">The sequence shown here is derived from an EMBL/GenBank/DDBJ whole genome shotgun (WGS) entry which is preliminary data.</text>
</comment>
<evidence type="ECO:0000256" key="2">
    <source>
        <dbReference type="ARBA" id="ARBA00022692"/>
    </source>
</evidence>
<keyword evidence="3" id="KW-1133">Transmembrane helix</keyword>
<evidence type="ECO:0000256" key="1">
    <source>
        <dbReference type="ARBA" id="ARBA00004141"/>
    </source>
</evidence>
<dbReference type="Pfam" id="PF24456">
    <property type="entry name" value="RHD_RETREG1-3"/>
    <property type="match status" value="1"/>
</dbReference>